<dbReference type="InterPro" id="IPR000551">
    <property type="entry name" value="MerR-type_HTH_dom"/>
</dbReference>
<evidence type="ECO:0000256" key="2">
    <source>
        <dbReference type="ARBA" id="ARBA00023015"/>
    </source>
</evidence>
<dbReference type="SUPFAM" id="SSF46955">
    <property type="entry name" value="Putative DNA-binding domain"/>
    <property type="match status" value="1"/>
</dbReference>
<dbReference type="GO" id="GO:0003700">
    <property type="term" value="F:DNA-binding transcription factor activity"/>
    <property type="evidence" value="ECO:0007669"/>
    <property type="project" value="InterPro"/>
</dbReference>
<dbReference type="RefSeq" id="WP_242950835.1">
    <property type="nucleotide sequence ID" value="NZ_CP096983.1"/>
</dbReference>
<evidence type="ECO:0000256" key="4">
    <source>
        <dbReference type="ARBA" id="ARBA00023163"/>
    </source>
</evidence>
<dbReference type="InterPro" id="IPR047057">
    <property type="entry name" value="MerR_fam"/>
</dbReference>
<keyword evidence="3" id="KW-0238">DNA-binding</keyword>
<dbReference type="KEGG" id="crw:CROST_044260"/>
<dbReference type="SMART" id="SM00422">
    <property type="entry name" value="HTH_MERR"/>
    <property type="match status" value="1"/>
</dbReference>
<keyword evidence="1" id="KW-0678">Repressor</keyword>
<keyword evidence="2" id="KW-0805">Transcription regulation</keyword>
<evidence type="ECO:0000256" key="1">
    <source>
        <dbReference type="ARBA" id="ARBA00022491"/>
    </source>
</evidence>
<dbReference type="PANTHER" id="PTHR30204">
    <property type="entry name" value="REDOX-CYCLING DRUG-SENSING TRANSCRIPTIONAL ACTIVATOR SOXR"/>
    <property type="match status" value="1"/>
</dbReference>
<dbReference type="InterPro" id="IPR009061">
    <property type="entry name" value="DNA-bd_dom_put_sf"/>
</dbReference>
<dbReference type="Pfam" id="PF13411">
    <property type="entry name" value="MerR_1"/>
    <property type="match status" value="1"/>
</dbReference>
<dbReference type="PROSITE" id="PS50937">
    <property type="entry name" value="HTH_MERR_2"/>
    <property type="match status" value="1"/>
</dbReference>
<reference evidence="5 6" key="1">
    <citation type="submission" date="2022-04" db="EMBL/GenBank/DDBJ databases">
        <title>Genome sequence of C. roseum typestrain.</title>
        <authorList>
            <person name="Poehlein A."/>
            <person name="Schoch T."/>
            <person name="Duerre P."/>
            <person name="Daniel R."/>
        </authorList>
    </citation>
    <scope>NUCLEOTIDE SEQUENCE [LARGE SCALE GENOMIC DNA]</scope>
    <source>
        <strain evidence="5 6">DSM 7320</strain>
    </source>
</reference>
<dbReference type="EMBL" id="CP096983">
    <property type="protein sequence ID" value="URZ13660.1"/>
    <property type="molecule type" value="Genomic_DNA"/>
</dbReference>
<name>A0A1S8L6F1_9CLOT</name>
<sequence length="57" mass="6732">MEGNYTIGDLVKKLNINKETIRYYEKIGLLSEPKKNANGYRIYSEKDIEMIRFICIT</sequence>
<protein>
    <submittedName>
        <fullName evidence="5">Mercuric resistance operon regulatory protein</fullName>
    </submittedName>
</protein>
<evidence type="ECO:0000256" key="3">
    <source>
        <dbReference type="ARBA" id="ARBA00023125"/>
    </source>
</evidence>
<keyword evidence="6" id="KW-1185">Reference proteome</keyword>
<evidence type="ECO:0000313" key="6">
    <source>
        <dbReference type="Proteomes" id="UP000190951"/>
    </source>
</evidence>
<proteinExistence type="predicted"/>
<gene>
    <name evidence="5" type="primary">merR1</name>
    <name evidence="5" type="ORF">CROST_044260</name>
</gene>
<dbReference type="Proteomes" id="UP000190951">
    <property type="component" value="Chromosome"/>
</dbReference>
<organism evidence="5 6">
    <name type="scientific">Clostridium felsineum</name>
    <dbReference type="NCBI Taxonomy" id="36839"/>
    <lineage>
        <taxon>Bacteria</taxon>
        <taxon>Bacillati</taxon>
        <taxon>Bacillota</taxon>
        <taxon>Clostridia</taxon>
        <taxon>Eubacteriales</taxon>
        <taxon>Clostridiaceae</taxon>
        <taxon>Clostridium</taxon>
    </lineage>
</organism>
<keyword evidence="4" id="KW-0804">Transcription</keyword>
<dbReference type="GO" id="GO:0003677">
    <property type="term" value="F:DNA binding"/>
    <property type="evidence" value="ECO:0007669"/>
    <property type="project" value="UniProtKB-KW"/>
</dbReference>
<dbReference type="PANTHER" id="PTHR30204:SF69">
    <property type="entry name" value="MERR-FAMILY TRANSCRIPTIONAL REGULATOR"/>
    <property type="match status" value="1"/>
</dbReference>
<dbReference type="AlphaFoldDB" id="A0A1S8L6F1"/>
<dbReference type="Gene3D" id="1.10.1660.10">
    <property type="match status" value="1"/>
</dbReference>
<dbReference type="STRING" id="84029.CROST_21190"/>
<evidence type="ECO:0000313" key="5">
    <source>
        <dbReference type="EMBL" id="URZ13660.1"/>
    </source>
</evidence>
<accession>A0A1S8L6F1</accession>
<dbReference type="PRINTS" id="PR00040">
    <property type="entry name" value="HTHMERR"/>
</dbReference>